<dbReference type="PROSITE" id="PS51829">
    <property type="entry name" value="P_HOMO_B"/>
    <property type="match status" value="1"/>
</dbReference>
<dbReference type="AlphaFoldDB" id="A0A4V3DL76"/>
<comment type="caution">
    <text evidence="5">The sequence shown here is derived from an EMBL/GenBank/DDBJ whole genome shotgun (WGS) entry which is preliminary data.</text>
</comment>
<evidence type="ECO:0000256" key="2">
    <source>
        <dbReference type="ARBA" id="ARBA00022801"/>
    </source>
</evidence>
<accession>A0A4V3DL76</accession>
<evidence type="ECO:0000256" key="1">
    <source>
        <dbReference type="ARBA" id="ARBA00022670"/>
    </source>
</evidence>
<sequence length="595" mass="60661">MNIFKYLAIAAALLSGAPAMAQSWCSNSAPIQIGSGVSGPAATYPSTIVVADAATSIVEMSISINGLTHSFPDDIELLLVGPAGQKMIIQSDTGGSTDVFGVSYVLSDVGAGGLPDATEIVVGTYRPTDVGAGDTFAAPAPAGPYSDPAPAGAATFASVFNGSNPNGTWSLYAMDDANSDGGQFAGWCLRLGAPLKISEFRVRGPNGANDEYIEIHNDSPTPTLISSPGSSGYAIAASNGVARCVIANGTAIPANGHFLCVNSVGYSLGAYPAGVGTVASGNATYTTDIPDNAGIAIFNTSLPASFTLANRVDAVGSTSEANTLYKEGTGYPALSPFSIDYAFHRDQCGKQGSVTAPGSCIDAGFARDRNNNATDFVFVDTNGTSAGAGQRLGAPGPQNLSSSVSGSVRIGSTGIDGCVAPLALPNLLRDLTSIPALNSTFGQLNVRRTITNNTTVPLTRLRYRIDDISTFPAPSGTADLRAITSANTVVTVDRPPCGSGTSNATAFGTTLEQPPSQPNGAGFNASFNIPLAADLAPGASIDVNFRFGIQQTGEYKIDLVPEGLPFGGGYMSTLHLVGCTEVTCTDLIFDNGVEP</sequence>
<keyword evidence="6" id="KW-1185">Reference proteome</keyword>
<dbReference type="InterPro" id="IPR002884">
    <property type="entry name" value="P_dom"/>
</dbReference>
<dbReference type="GO" id="GO:0004252">
    <property type="term" value="F:serine-type endopeptidase activity"/>
    <property type="evidence" value="ECO:0007669"/>
    <property type="project" value="InterPro"/>
</dbReference>
<evidence type="ECO:0000256" key="3">
    <source>
        <dbReference type="SAM" id="SignalP"/>
    </source>
</evidence>
<dbReference type="GO" id="GO:0006508">
    <property type="term" value="P:proteolysis"/>
    <property type="evidence" value="ECO:0007669"/>
    <property type="project" value="UniProtKB-KW"/>
</dbReference>
<dbReference type="OrthoDB" id="5926149at2"/>
<evidence type="ECO:0000259" key="4">
    <source>
        <dbReference type="PROSITE" id="PS51829"/>
    </source>
</evidence>
<evidence type="ECO:0000313" key="6">
    <source>
        <dbReference type="Proteomes" id="UP000295293"/>
    </source>
</evidence>
<feature type="chain" id="PRO_5020383729" description="P/Homo B domain-containing protein" evidence="3">
    <location>
        <begin position="22"/>
        <end position="595"/>
    </location>
</feature>
<dbReference type="RefSeq" id="WP_133821654.1">
    <property type="nucleotide sequence ID" value="NZ_SNZH01000023.1"/>
</dbReference>
<dbReference type="InterPro" id="IPR008979">
    <property type="entry name" value="Galactose-bd-like_sf"/>
</dbReference>
<feature type="signal peptide" evidence="3">
    <location>
        <begin position="1"/>
        <end position="21"/>
    </location>
</feature>
<gene>
    <name evidence="5" type="ORF">DFR29_12349</name>
</gene>
<keyword evidence="3" id="KW-0732">Signal</keyword>
<name>A0A4V3DL76_9GAMM</name>
<dbReference type="Proteomes" id="UP000295293">
    <property type="component" value="Unassembled WGS sequence"/>
</dbReference>
<keyword evidence="1" id="KW-0645">Protease</keyword>
<dbReference type="Gene3D" id="2.60.120.260">
    <property type="entry name" value="Galactose-binding domain-like"/>
    <property type="match status" value="1"/>
</dbReference>
<dbReference type="SUPFAM" id="SSF49785">
    <property type="entry name" value="Galactose-binding domain-like"/>
    <property type="match status" value="1"/>
</dbReference>
<dbReference type="EMBL" id="SNZH01000023">
    <property type="protein sequence ID" value="TDR37875.1"/>
    <property type="molecule type" value="Genomic_DNA"/>
</dbReference>
<protein>
    <recommendedName>
        <fullName evidence="4">P/Homo B domain-containing protein</fullName>
    </recommendedName>
</protein>
<keyword evidence="2" id="KW-0378">Hydrolase</keyword>
<reference evidence="5 6" key="1">
    <citation type="submission" date="2019-03" db="EMBL/GenBank/DDBJ databases">
        <title>Genomic Encyclopedia of Type Strains, Phase IV (KMG-IV): sequencing the most valuable type-strain genomes for metagenomic binning, comparative biology and taxonomic classification.</title>
        <authorList>
            <person name="Goeker M."/>
        </authorList>
    </citation>
    <scope>NUCLEOTIDE SEQUENCE [LARGE SCALE GENOMIC DNA]</scope>
    <source>
        <strain evidence="5 6">DSM 21667</strain>
    </source>
</reference>
<feature type="domain" description="P/Homo B" evidence="4">
    <location>
        <begin position="17"/>
        <end position="198"/>
    </location>
</feature>
<proteinExistence type="predicted"/>
<organism evidence="5 6">
    <name type="scientific">Tahibacter aquaticus</name>
    <dbReference type="NCBI Taxonomy" id="520092"/>
    <lineage>
        <taxon>Bacteria</taxon>
        <taxon>Pseudomonadati</taxon>
        <taxon>Pseudomonadota</taxon>
        <taxon>Gammaproteobacteria</taxon>
        <taxon>Lysobacterales</taxon>
        <taxon>Rhodanobacteraceae</taxon>
        <taxon>Tahibacter</taxon>
    </lineage>
</organism>
<evidence type="ECO:0000313" key="5">
    <source>
        <dbReference type="EMBL" id="TDR37875.1"/>
    </source>
</evidence>